<proteinExistence type="inferred from homology"/>
<organism evidence="10 11">
    <name type="scientific">Phytophthora citrophthora</name>
    <dbReference type="NCBI Taxonomy" id="4793"/>
    <lineage>
        <taxon>Eukaryota</taxon>
        <taxon>Sar</taxon>
        <taxon>Stramenopiles</taxon>
        <taxon>Oomycota</taxon>
        <taxon>Peronosporomycetes</taxon>
        <taxon>Peronosporales</taxon>
        <taxon>Peronosporaceae</taxon>
        <taxon>Phytophthora</taxon>
    </lineage>
</organism>
<dbReference type="GO" id="GO:0004252">
    <property type="term" value="F:serine-type endopeptidase activity"/>
    <property type="evidence" value="ECO:0007669"/>
    <property type="project" value="InterPro"/>
</dbReference>
<evidence type="ECO:0000313" key="11">
    <source>
        <dbReference type="Proteomes" id="UP001259832"/>
    </source>
</evidence>
<keyword evidence="11" id="KW-1185">Reference proteome</keyword>
<name>A0AAD9GJX9_9STRA</name>
<reference evidence="10" key="1">
    <citation type="submission" date="2023-08" db="EMBL/GenBank/DDBJ databases">
        <title>Reference Genome Resource for the Citrus Pathogen Phytophthora citrophthora.</title>
        <authorList>
            <person name="Moller H."/>
            <person name="Coetzee B."/>
            <person name="Rose L.J."/>
            <person name="Van Niekerk J.M."/>
        </authorList>
    </citation>
    <scope>NUCLEOTIDE SEQUENCE</scope>
    <source>
        <strain evidence="10">STE-U-9442</strain>
    </source>
</reference>
<protein>
    <submittedName>
        <fullName evidence="10">Trypsin 3A1</fullName>
    </submittedName>
</protein>
<dbReference type="SUPFAM" id="SSF50494">
    <property type="entry name" value="Trypsin-like serine proteases"/>
    <property type="match status" value="1"/>
</dbReference>
<evidence type="ECO:0000256" key="6">
    <source>
        <dbReference type="ARBA" id="ARBA00023157"/>
    </source>
</evidence>
<dbReference type="GO" id="GO:0005576">
    <property type="term" value="C:extracellular region"/>
    <property type="evidence" value="ECO:0007669"/>
    <property type="project" value="UniProtKB-SubCell"/>
</dbReference>
<comment type="similarity">
    <text evidence="2">Belongs to the peptidase S1 family.</text>
</comment>
<dbReference type="SMART" id="SM00020">
    <property type="entry name" value="Tryp_SPc"/>
    <property type="match status" value="1"/>
</dbReference>
<dbReference type="CDD" id="cd00190">
    <property type="entry name" value="Tryp_SPc"/>
    <property type="match status" value="1"/>
</dbReference>
<dbReference type="PRINTS" id="PR00722">
    <property type="entry name" value="CHYMOTRYPSIN"/>
</dbReference>
<dbReference type="InterPro" id="IPR043504">
    <property type="entry name" value="Peptidase_S1_PA_chymotrypsin"/>
</dbReference>
<dbReference type="Pfam" id="PF00089">
    <property type="entry name" value="Trypsin"/>
    <property type="match status" value="1"/>
</dbReference>
<keyword evidence="6" id="KW-1015">Disulfide bond</keyword>
<evidence type="ECO:0000256" key="3">
    <source>
        <dbReference type="ARBA" id="ARBA00022525"/>
    </source>
</evidence>
<evidence type="ECO:0000259" key="9">
    <source>
        <dbReference type="PROSITE" id="PS50240"/>
    </source>
</evidence>
<evidence type="ECO:0000256" key="1">
    <source>
        <dbReference type="ARBA" id="ARBA00004613"/>
    </source>
</evidence>
<dbReference type="Gene3D" id="2.40.10.10">
    <property type="entry name" value="Trypsin-like serine proteases"/>
    <property type="match status" value="1"/>
</dbReference>
<sequence>MKFTSALLAAFAALASSSVTAQSDDSSLATDLITVPVTEIQAGKGYVAGVRSTQDGTNFCAGALIGPSHVLTVASCIPNNIRWVSLGADSYNGAKSGEQIKVVAFLVHPNNTDDFQNDFLILELEKDSSYKPVVLDLEKSIVKSGMKGGRLGWNDTTAEAVQSRYLQSVEVEFVSNKVCSKELTINEANLCSRGVSATKSCMGDDGGAVIVKKKKHEVLVGLVSNNAGCGEVGGVSVYSRVSTVRPWIDSIIKGVCVA</sequence>
<dbReference type="Proteomes" id="UP001259832">
    <property type="component" value="Unassembled WGS sequence"/>
</dbReference>
<feature type="domain" description="Peptidase S1" evidence="9">
    <location>
        <begin position="46"/>
        <end position="253"/>
    </location>
</feature>
<keyword evidence="5" id="KW-0843">Virulence</keyword>
<evidence type="ECO:0000256" key="7">
    <source>
        <dbReference type="ARBA" id="ARBA00023180"/>
    </source>
</evidence>
<dbReference type="InterPro" id="IPR050430">
    <property type="entry name" value="Peptidase_S1"/>
</dbReference>
<keyword evidence="4 8" id="KW-0732">Signal</keyword>
<feature type="chain" id="PRO_5042088786" evidence="8">
    <location>
        <begin position="22"/>
        <end position="258"/>
    </location>
</feature>
<dbReference type="PANTHER" id="PTHR24276:SF98">
    <property type="entry name" value="FI18310P1-RELATED"/>
    <property type="match status" value="1"/>
</dbReference>
<dbReference type="InterPro" id="IPR001254">
    <property type="entry name" value="Trypsin_dom"/>
</dbReference>
<accession>A0AAD9GJX9</accession>
<keyword evidence="3" id="KW-0964">Secreted</keyword>
<feature type="signal peptide" evidence="8">
    <location>
        <begin position="1"/>
        <end position="21"/>
    </location>
</feature>
<keyword evidence="7" id="KW-0325">Glycoprotein</keyword>
<evidence type="ECO:0000313" key="10">
    <source>
        <dbReference type="EMBL" id="KAK1940004.1"/>
    </source>
</evidence>
<evidence type="ECO:0000256" key="5">
    <source>
        <dbReference type="ARBA" id="ARBA00023026"/>
    </source>
</evidence>
<evidence type="ECO:0000256" key="2">
    <source>
        <dbReference type="ARBA" id="ARBA00007664"/>
    </source>
</evidence>
<dbReference type="PROSITE" id="PS50240">
    <property type="entry name" value="TRYPSIN_DOM"/>
    <property type="match status" value="1"/>
</dbReference>
<dbReference type="AlphaFoldDB" id="A0AAD9GJX9"/>
<gene>
    <name evidence="10" type="ORF">P3T76_008327</name>
</gene>
<dbReference type="PANTHER" id="PTHR24276">
    <property type="entry name" value="POLYSERASE-RELATED"/>
    <property type="match status" value="1"/>
</dbReference>
<dbReference type="InterPro" id="IPR001314">
    <property type="entry name" value="Peptidase_S1A"/>
</dbReference>
<dbReference type="EMBL" id="JASMQC010000015">
    <property type="protein sequence ID" value="KAK1940004.1"/>
    <property type="molecule type" value="Genomic_DNA"/>
</dbReference>
<comment type="caution">
    <text evidence="10">The sequence shown here is derived from an EMBL/GenBank/DDBJ whole genome shotgun (WGS) entry which is preliminary data.</text>
</comment>
<evidence type="ECO:0000256" key="8">
    <source>
        <dbReference type="SAM" id="SignalP"/>
    </source>
</evidence>
<comment type="subcellular location">
    <subcellularLocation>
        <location evidence="1">Secreted</location>
    </subcellularLocation>
</comment>
<dbReference type="InterPro" id="IPR009003">
    <property type="entry name" value="Peptidase_S1_PA"/>
</dbReference>
<dbReference type="GO" id="GO:0006508">
    <property type="term" value="P:proteolysis"/>
    <property type="evidence" value="ECO:0007669"/>
    <property type="project" value="InterPro"/>
</dbReference>
<evidence type="ECO:0000256" key="4">
    <source>
        <dbReference type="ARBA" id="ARBA00022729"/>
    </source>
</evidence>